<reference evidence="8 9" key="1">
    <citation type="submission" date="2018-11" db="EMBL/GenBank/DDBJ databases">
        <authorList>
            <consortium name="Pathogen Informatics"/>
        </authorList>
    </citation>
    <scope>NUCLEOTIDE SEQUENCE [LARGE SCALE GENOMIC DNA]</scope>
    <source>
        <strain evidence="8 9">Zambia</strain>
    </source>
</reference>
<comment type="similarity">
    <text evidence="2 7">Belongs to the Mediator complex subunit 8 family.</text>
</comment>
<dbReference type="Proteomes" id="UP000050790">
    <property type="component" value="Unassembled WGS sequence"/>
</dbReference>
<dbReference type="GO" id="GO:0016592">
    <property type="term" value="C:mediator complex"/>
    <property type="evidence" value="ECO:0007669"/>
    <property type="project" value="InterPro"/>
</dbReference>
<evidence type="ECO:0000256" key="5">
    <source>
        <dbReference type="ARBA" id="ARBA00023163"/>
    </source>
</evidence>
<organism evidence="8 9">
    <name type="scientific">Schistosoma margrebowiei</name>
    <dbReference type="NCBI Taxonomy" id="48269"/>
    <lineage>
        <taxon>Eukaryota</taxon>
        <taxon>Metazoa</taxon>
        <taxon>Spiralia</taxon>
        <taxon>Lophotrochozoa</taxon>
        <taxon>Platyhelminthes</taxon>
        <taxon>Trematoda</taxon>
        <taxon>Digenea</taxon>
        <taxon>Strigeidida</taxon>
        <taxon>Schistosomatoidea</taxon>
        <taxon>Schistosomatidae</taxon>
        <taxon>Schistosoma</taxon>
    </lineage>
</organism>
<keyword evidence="9" id="KW-1185">Reference proteome</keyword>
<evidence type="ECO:0000256" key="3">
    <source>
        <dbReference type="ARBA" id="ARBA00023015"/>
    </source>
</evidence>
<reference evidence="10" key="2">
    <citation type="submission" date="2023-11" db="UniProtKB">
        <authorList>
            <consortium name="WormBaseParasite"/>
        </authorList>
    </citation>
    <scope>IDENTIFICATION</scope>
</reference>
<dbReference type="PANTHER" id="PTHR13074:SF9">
    <property type="entry name" value="MEDIATOR OF RNA POLYMERASE II TRANSCRIPTION SUBUNIT 8"/>
    <property type="match status" value="1"/>
</dbReference>
<evidence type="ECO:0000256" key="7">
    <source>
        <dbReference type="RuleBase" id="RU364144"/>
    </source>
</evidence>
<accession>A0A183MR39</accession>
<dbReference type="WBParaSite" id="SMRG1_47830.1">
    <property type="protein sequence ID" value="SMRG1_47830.1"/>
    <property type="gene ID" value="SMRG1_47830"/>
</dbReference>
<sequence length="197" mass="22317">MQIAEKRQLENVSTLYTAIHKLKQKIQDLVIKAETQGDQCDWPRYLSTLALCASELSEIRKILESDRFSNEHTLVLTPMLLNPEQDTNLAKITEERLSLFNHDTVPQYLRTKLDPKVESECSSQSTRAAGIPSEQVNKLINLSNRAIDCSLKEINLLKQDLEADFSDRQNKISSNLDDLATLINIISHKKGPNTSNL</sequence>
<keyword evidence="4 7" id="KW-0010">Activator</keyword>
<evidence type="ECO:0000256" key="6">
    <source>
        <dbReference type="ARBA" id="ARBA00023242"/>
    </source>
</evidence>
<dbReference type="Proteomes" id="UP000277204">
    <property type="component" value="Unassembled WGS sequence"/>
</dbReference>
<name>A0A183MR39_9TREM</name>
<comment type="subunit">
    <text evidence="7">Component of the Mediator complex.</text>
</comment>
<dbReference type="OrthoDB" id="150687at2759"/>
<keyword evidence="3 7" id="KW-0805">Transcription regulation</keyword>
<dbReference type="STRING" id="48269.A0A183MR39"/>
<dbReference type="GO" id="GO:0070847">
    <property type="term" value="C:core mediator complex"/>
    <property type="evidence" value="ECO:0007669"/>
    <property type="project" value="TreeGrafter"/>
</dbReference>
<keyword evidence="5 7" id="KW-0804">Transcription</keyword>
<dbReference type="AlphaFoldDB" id="A0A183MR39"/>
<dbReference type="InterPro" id="IPR019364">
    <property type="entry name" value="Mediatior_Med8_fun/met"/>
</dbReference>
<dbReference type="PANTHER" id="PTHR13074">
    <property type="entry name" value="MEDIATOR OF RNA POLYMERASE II TRANSCRIPTION SUBUNIT 8"/>
    <property type="match status" value="1"/>
</dbReference>
<evidence type="ECO:0000256" key="4">
    <source>
        <dbReference type="ARBA" id="ARBA00023159"/>
    </source>
</evidence>
<dbReference type="EMBL" id="UZAI01017678">
    <property type="protein sequence ID" value="VDP28180.1"/>
    <property type="molecule type" value="Genomic_DNA"/>
</dbReference>
<protein>
    <recommendedName>
        <fullName evidence="7">Mediator of RNA polymerase II transcription subunit 8</fullName>
    </recommendedName>
    <alternativeName>
        <fullName evidence="7">Mediator complex subunit 8</fullName>
    </alternativeName>
</protein>
<dbReference type="GO" id="GO:0003712">
    <property type="term" value="F:transcription coregulator activity"/>
    <property type="evidence" value="ECO:0007669"/>
    <property type="project" value="InterPro"/>
</dbReference>
<proteinExistence type="inferred from homology"/>
<evidence type="ECO:0000313" key="8">
    <source>
        <dbReference type="EMBL" id="VDP28180.1"/>
    </source>
</evidence>
<evidence type="ECO:0000313" key="9">
    <source>
        <dbReference type="Proteomes" id="UP000277204"/>
    </source>
</evidence>
<dbReference type="Pfam" id="PF10232">
    <property type="entry name" value="Med8"/>
    <property type="match status" value="1"/>
</dbReference>
<gene>
    <name evidence="7" type="primary">MED8</name>
    <name evidence="8" type="ORF">SMRZ_LOCUS18514</name>
</gene>
<dbReference type="GO" id="GO:0006357">
    <property type="term" value="P:regulation of transcription by RNA polymerase II"/>
    <property type="evidence" value="ECO:0007669"/>
    <property type="project" value="InterPro"/>
</dbReference>
<dbReference type="GO" id="GO:0000978">
    <property type="term" value="F:RNA polymerase II cis-regulatory region sequence-specific DNA binding"/>
    <property type="evidence" value="ECO:0007669"/>
    <property type="project" value="TreeGrafter"/>
</dbReference>
<comment type="function">
    <text evidence="7">Component of the Mediator complex, a coactivator involved in the regulated transcription of nearly all RNA polymerase II-dependent genes. Mediator functions as a bridge to convey information from gene-specific regulatory proteins to the basal RNA polymerase II transcription machinery. Mediator is recruited to promoters by direct interactions with regulatory proteins and serves as a scaffold for the assembly of a functional preinitiation complex with RNA polymerase II and the general transcription factors.</text>
</comment>
<evidence type="ECO:0000256" key="1">
    <source>
        <dbReference type="ARBA" id="ARBA00004123"/>
    </source>
</evidence>
<evidence type="ECO:0000313" key="10">
    <source>
        <dbReference type="WBParaSite" id="SMRG1_47830.1"/>
    </source>
</evidence>
<keyword evidence="6 7" id="KW-0539">Nucleus</keyword>
<evidence type="ECO:0000256" key="2">
    <source>
        <dbReference type="ARBA" id="ARBA00005716"/>
    </source>
</evidence>
<comment type="subcellular location">
    <subcellularLocation>
        <location evidence="1 7">Nucleus</location>
    </subcellularLocation>
</comment>